<dbReference type="HAMAP" id="MF_00972">
    <property type="entry name" value="tRNA_aden_deaminase"/>
    <property type="match status" value="1"/>
</dbReference>
<dbReference type="FunFam" id="3.40.140.10:FF:000005">
    <property type="entry name" value="tRNA-specific adenosine deaminase"/>
    <property type="match status" value="1"/>
</dbReference>
<dbReference type="SUPFAM" id="SSF53927">
    <property type="entry name" value="Cytidine deaminase-like"/>
    <property type="match status" value="1"/>
</dbReference>
<dbReference type="PROSITE" id="PS00903">
    <property type="entry name" value="CYT_DCMP_DEAMINASES_1"/>
    <property type="match status" value="1"/>
</dbReference>
<evidence type="ECO:0000313" key="11">
    <source>
        <dbReference type="Proteomes" id="UP000266376"/>
    </source>
</evidence>
<dbReference type="RefSeq" id="WP_117980835.1">
    <property type="nucleotide sequence ID" value="NZ_JAAIOF010000005.1"/>
</dbReference>
<feature type="binding site" evidence="8">
    <location>
        <position position="83"/>
    </location>
    <ligand>
        <name>Zn(2+)</name>
        <dbReference type="ChEBI" id="CHEBI:29105"/>
        <note>catalytic</note>
    </ligand>
</feature>
<sequence>MTADEKYMREAIKQAKKAYAIGEVPIGCVIVYQDKIIARGYNRRTIDKNTLAHAELQAIRKASKKMEDWRLEECTMYVTLEPCQMCSGAIVQSRMTRVVVGCMNPKAGCAGSILNLLQMPQFNHQVELTTGVLEEECSQMMKTFFKELREKRKKISNNP</sequence>
<feature type="binding site" evidence="8">
    <location>
        <position position="53"/>
    </location>
    <ligand>
        <name>Zn(2+)</name>
        <dbReference type="ChEBI" id="CHEBI:29105"/>
        <note>catalytic</note>
    </ligand>
</feature>
<dbReference type="PANTHER" id="PTHR11079">
    <property type="entry name" value="CYTOSINE DEAMINASE FAMILY MEMBER"/>
    <property type="match status" value="1"/>
</dbReference>
<proteinExistence type="inferred from homology"/>
<accession>A0A395XP19</accession>
<keyword evidence="5 8" id="KW-0378">Hydrolase</keyword>
<protein>
    <recommendedName>
        <fullName evidence="8">tRNA-specific adenosine deaminase</fullName>
        <ecNumber evidence="8">3.5.4.33</ecNumber>
    </recommendedName>
</protein>
<evidence type="ECO:0000313" key="10">
    <source>
        <dbReference type="EMBL" id="RGW53801.1"/>
    </source>
</evidence>
<dbReference type="InterPro" id="IPR016192">
    <property type="entry name" value="APOBEC/CMP_deaminase_Zn-bd"/>
</dbReference>
<dbReference type="PROSITE" id="PS51747">
    <property type="entry name" value="CYT_DCMP_DEAMINASES_2"/>
    <property type="match status" value="1"/>
</dbReference>
<dbReference type="InterPro" id="IPR028883">
    <property type="entry name" value="tRNA_aden_deaminase"/>
</dbReference>
<evidence type="ECO:0000256" key="1">
    <source>
        <dbReference type="ARBA" id="ARBA00010669"/>
    </source>
</evidence>
<dbReference type="Pfam" id="PF14437">
    <property type="entry name" value="MafB19-deam"/>
    <property type="match status" value="1"/>
</dbReference>
<dbReference type="Proteomes" id="UP000266376">
    <property type="component" value="Unassembled WGS sequence"/>
</dbReference>
<feature type="domain" description="CMP/dCMP-type deaminase" evidence="9">
    <location>
        <begin position="2"/>
        <end position="111"/>
    </location>
</feature>
<dbReference type="AlphaFoldDB" id="A0A395XP19"/>
<dbReference type="CDD" id="cd01285">
    <property type="entry name" value="nucleoside_deaminase"/>
    <property type="match status" value="1"/>
</dbReference>
<comment type="subunit">
    <text evidence="2 8">Homodimer.</text>
</comment>
<evidence type="ECO:0000259" key="9">
    <source>
        <dbReference type="PROSITE" id="PS51747"/>
    </source>
</evidence>
<dbReference type="GO" id="GO:0002100">
    <property type="term" value="P:tRNA wobble adenosine to inosine editing"/>
    <property type="evidence" value="ECO:0007669"/>
    <property type="project" value="UniProtKB-UniRule"/>
</dbReference>
<dbReference type="NCBIfam" id="NF008113">
    <property type="entry name" value="PRK10860.1"/>
    <property type="match status" value="1"/>
</dbReference>
<evidence type="ECO:0000256" key="6">
    <source>
        <dbReference type="ARBA" id="ARBA00022833"/>
    </source>
</evidence>
<dbReference type="InterPro" id="IPR058535">
    <property type="entry name" value="MafB19-deam"/>
</dbReference>
<comment type="caution">
    <text evidence="10">The sequence shown here is derived from an EMBL/GenBank/DDBJ whole genome shotgun (WGS) entry which is preliminary data.</text>
</comment>
<keyword evidence="3 8" id="KW-0819">tRNA processing</keyword>
<evidence type="ECO:0000256" key="8">
    <source>
        <dbReference type="HAMAP-Rule" id="MF_00972"/>
    </source>
</evidence>
<evidence type="ECO:0000256" key="4">
    <source>
        <dbReference type="ARBA" id="ARBA00022723"/>
    </source>
</evidence>
<feature type="binding site" evidence="8">
    <location>
        <position position="86"/>
    </location>
    <ligand>
        <name>Zn(2+)</name>
        <dbReference type="ChEBI" id="CHEBI:29105"/>
        <note>catalytic</note>
    </ligand>
</feature>
<dbReference type="InterPro" id="IPR016193">
    <property type="entry name" value="Cytidine_deaminase-like"/>
</dbReference>
<gene>
    <name evidence="8" type="primary">tadA</name>
    <name evidence="10" type="ORF">DWV67_07570</name>
</gene>
<comment type="function">
    <text evidence="8">Catalyzes the deamination of adenosine to inosine at the wobble position 34 of tRNA(Arg2).</text>
</comment>
<keyword evidence="6 8" id="KW-0862">Zinc</keyword>
<evidence type="ECO:0000256" key="7">
    <source>
        <dbReference type="ARBA" id="ARBA00048045"/>
    </source>
</evidence>
<dbReference type="Gene3D" id="3.40.140.10">
    <property type="entry name" value="Cytidine Deaminase, domain 2"/>
    <property type="match status" value="1"/>
</dbReference>
<dbReference type="GO" id="GO:0008270">
    <property type="term" value="F:zinc ion binding"/>
    <property type="evidence" value="ECO:0007669"/>
    <property type="project" value="UniProtKB-UniRule"/>
</dbReference>
<dbReference type="EMBL" id="QSAJ01000015">
    <property type="protein sequence ID" value="RGW53801.1"/>
    <property type="molecule type" value="Genomic_DNA"/>
</dbReference>
<keyword evidence="4 8" id="KW-0479">Metal-binding</keyword>
<comment type="cofactor">
    <cofactor evidence="8">
        <name>Zn(2+)</name>
        <dbReference type="ChEBI" id="CHEBI:29105"/>
    </cofactor>
    <text evidence="8">Binds 1 zinc ion per subunit.</text>
</comment>
<dbReference type="GO" id="GO:0052717">
    <property type="term" value="F:tRNA-specific adenosine-34 deaminase activity"/>
    <property type="evidence" value="ECO:0007669"/>
    <property type="project" value="UniProtKB-UniRule"/>
</dbReference>
<feature type="active site" description="Proton donor" evidence="8">
    <location>
        <position position="55"/>
    </location>
</feature>
<comment type="similarity">
    <text evidence="1">Belongs to the cytidine and deoxycytidylate deaminase family. ADAT2 subfamily.</text>
</comment>
<organism evidence="10 11">
    <name type="scientific">Dorea formicigenerans</name>
    <dbReference type="NCBI Taxonomy" id="39486"/>
    <lineage>
        <taxon>Bacteria</taxon>
        <taxon>Bacillati</taxon>
        <taxon>Bacillota</taxon>
        <taxon>Clostridia</taxon>
        <taxon>Lachnospirales</taxon>
        <taxon>Lachnospiraceae</taxon>
        <taxon>Dorea</taxon>
    </lineage>
</organism>
<dbReference type="PANTHER" id="PTHR11079:SF202">
    <property type="entry name" value="TRNA-SPECIFIC ADENOSINE DEAMINASE"/>
    <property type="match status" value="1"/>
</dbReference>
<dbReference type="InterPro" id="IPR002125">
    <property type="entry name" value="CMP_dCMP_dom"/>
</dbReference>
<evidence type="ECO:0000256" key="2">
    <source>
        <dbReference type="ARBA" id="ARBA00011738"/>
    </source>
</evidence>
<comment type="catalytic activity">
    <reaction evidence="7 8">
        <text>adenosine(34) in tRNA + H2O + H(+) = inosine(34) in tRNA + NH4(+)</text>
        <dbReference type="Rhea" id="RHEA:43168"/>
        <dbReference type="Rhea" id="RHEA-COMP:10373"/>
        <dbReference type="Rhea" id="RHEA-COMP:10374"/>
        <dbReference type="ChEBI" id="CHEBI:15377"/>
        <dbReference type="ChEBI" id="CHEBI:15378"/>
        <dbReference type="ChEBI" id="CHEBI:28938"/>
        <dbReference type="ChEBI" id="CHEBI:74411"/>
        <dbReference type="ChEBI" id="CHEBI:82852"/>
        <dbReference type="EC" id="3.5.4.33"/>
    </reaction>
</comment>
<evidence type="ECO:0000256" key="5">
    <source>
        <dbReference type="ARBA" id="ARBA00022801"/>
    </source>
</evidence>
<reference evidence="10 11" key="1">
    <citation type="submission" date="2018-08" db="EMBL/GenBank/DDBJ databases">
        <title>A genome reference for cultivated species of the human gut microbiota.</title>
        <authorList>
            <person name="Zou Y."/>
            <person name="Xue W."/>
            <person name="Luo G."/>
        </authorList>
    </citation>
    <scope>NUCLEOTIDE SEQUENCE [LARGE SCALE GENOMIC DNA]</scope>
    <source>
        <strain evidence="10 11">AF12-11</strain>
    </source>
</reference>
<dbReference type="EC" id="3.5.4.33" evidence="8"/>
<evidence type="ECO:0000256" key="3">
    <source>
        <dbReference type="ARBA" id="ARBA00022694"/>
    </source>
</evidence>
<name>A0A395XP19_9FIRM</name>